<sequence>MASTKTTDLSAVTTPQDTDLLMIVDVDDTTMASSGTNKKITVANLLGGATQAKMAYADGLTSDMQAQSDAIGAASGTFTNTTGNAIANGVTATTQSSSNNSTK</sequence>
<gene>
    <name evidence="1" type="ORF">METZ01_LOCUS189601</name>
</gene>
<organism evidence="1">
    <name type="scientific">marine metagenome</name>
    <dbReference type="NCBI Taxonomy" id="408172"/>
    <lineage>
        <taxon>unclassified sequences</taxon>
        <taxon>metagenomes</taxon>
        <taxon>ecological metagenomes</taxon>
    </lineage>
</organism>
<protein>
    <submittedName>
        <fullName evidence="1">Uncharacterized protein</fullName>
    </submittedName>
</protein>
<dbReference type="AlphaFoldDB" id="A0A382DGJ0"/>
<dbReference type="EMBL" id="UINC01038961">
    <property type="protein sequence ID" value="SVB36747.1"/>
    <property type="molecule type" value="Genomic_DNA"/>
</dbReference>
<reference evidence="1" key="1">
    <citation type="submission" date="2018-05" db="EMBL/GenBank/DDBJ databases">
        <authorList>
            <person name="Lanie J.A."/>
            <person name="Ng W.-L."/>
            <person name="Kazmierczak K.M."/>
            <person name="Andrzejewski T.M."/>
            <person name="Davidsen T.M."/>
            <person name="Wayne K.J."/>
            <person name="Tettelin H."/>
            <person name="Glass J.I."/>
            <person name="Rusch D."/>
            <person name="Podicherti R."/>
            <person name="Tsui H.-C.T."/>
            <person name="Winkler M.E."/>
        </authorList>
    </citation>
    <scope>NUCLEOTIDE SEQUENCE</scope>
</reference>
<feature type="non-terminal residue" evidence="1">
    <location>
        <position position="103"/>
    </location>
</feature>
<evidence type="ECO:0000313" key="1">
    <source>
        <dbReference type="EMBL" id="SVB36747.1"/>
    </source>
</evidence>
<name>A0A382DGJ0_9ZZZZ</name>
<accession>A0A382DGJ0</accession>
<proteinExistence type="predicted"/>